<protein>
    <submittedName>
        <fullName evidence="2">DUF3040 domain-containing protein</fullName>
    </submittedName>
</protein>
<feature type="transmembrane region" description="Helical" evidence="1">
    <location>
        <begin position="39"/>
        <end position="57"/>
    </location>
</feature>
<keyword evidence="1" id="KW-0472">Membrane</keyword>
<dbReference type="InterPro" id="IPR021401">
    <property type="entry name" value="DUF3040"/>
</dbReference>
<proteinExistence type="predicted"/>
<comment type="caution">
    <text evidence="2">The sequence shown here is derived from an EMBL/GenBank/DDBJ whole genome shotgun (WGS) entry which is preliminary data.</text>
</comment>
<organism evidence="2 3">
    <name type="scientific">Arthrobacter cavernae</name>
    <dbReference type="NCBI Taxonomy" id="2817681"/>
    <lineage>
        <taxon>Bacteria</taxon>
        <taxon>Bacillati</taxon>
        <taxon>Actinomycetota</taxon>
        <taxon>Actinomycetes</taxon>
        <taxon>Micrococcales</taxon>
        <taxon>Micrococcaceae</taxon>
        <taxon>Arthrobacter</taxon>
    </lineage>
</organism>
<evidence type="ECO:0000256" key="1">
    <source>
        <dbReference type="SAM" id="Phobius"/>
    </source>
</evidence>
<sequence length="85" mass="9197">MPLSEYERRRLQELENDLAADDPDLAQELRSGKPPRRSVRRIVGTTAVLAGLGMVIMGIAAQLAGLGILGFLLMVAATYGFLGRQ</sequence>
<feature type="transmembrane region" description="Helical" evidence="1">
    <location>
        <begin position="63"/>
        <end position="82"/>
    </location>
</feature>
<dbReference type="EMBL" id="JAFNLL010000047">
    <property type="protein sequence ID" value="MBO1269518.1"/>
    <property type="molecule type" value="Genomic_DNA"/>
</dbReference>
<evidence type="ECO:0000313" key="2">
    <source>
        <dbReference type="EMBL" id="MBO1269518.1"/>
    </source>
</evidence>
<dbReference type="AlphaFoldDB" id="A0A939KNP6"/>
<evidence type="ECO:0000313" key="3">
    <source>
        <dbReference type="Proteomes" id="UP000664164"/>
    </source>
</evidence>
<name>A0A939KNP6_9MICC</name>
<keyword evidence="1" id="KW-1133">Transmembrane helix</keyword>
<dbReference type="Pfam" id="PF11239">
    <property type="entry name" value="DUF3040"/>
    <property type="match status" value="1"/>
</dbReference>
<accession>A0A939KNP6</accession>
<gene>
    <name evidence="2" type="ORF">J1902_16360</name>
</gene>
<keyword evidence="3" id="KW-1185">Reference proteome</keyword>
<keyword evidence="1" id="KW-0812">Transmembrane</keyword>
<dbReference type="RefSeq" id="WP_207617368.1">
    <property type="nucleotide sequence ID" value="NZ_JAFNLL010000047.1"/>
</dbReference>
<reference evidence="2" key="1">
    <citation type="submission" date="2021-03" db="EMBL/GenBank/DDBJ databases">
        <title>A new species, PO-11, isolated from a karst cave deposit.</title>
        <authorList>
            <person name="Zhaoxiaoyong W."/>
        </authorList>
    </citation>
    <scope>NUCLEOTIDE SEQUENCE</scope>
    <source>
        <strain evidence="2">PO-11</strain>
    </source>
</reference>
<dbReference type="Proteomes" id="UP000664164">
    <property type="component" value="Unassembled WGS sequence"/>
</dbReference>